<evidence type="ECO:0000313" key="4">
    <source>
        <dbReference type="Proteomes" id="UP000277300"/>
    </source>
</evidence>
<dbReference type="Proteomes" id="UP000284657">
    <property type="component" value="Unassembled WGS sequence"/>
</dbReference>
<evidence type="ECO:0000313" key="2">
    <source>
        <dbReference type="EMBL" id="RLN48603.1"/>
    </source>
</evidence>
<accession>A0A3F2RF19</accession>
<protein>
    <submittedName>
        <fullName evidence="3">Uncharacterized protein</fullName>
    </submittedName>
</protein>
<feature type="region of interest" description="Disordered" evidence="1">
    <location>
        <begin position="1"/>
        <end position="91"/>
    </location>
</feature>
<reference evidence="4 5" key="1">
    <citation type="submission" date="2018-07" db="EMBL/GenBank/DDBJ databases">
        <title>Genome sequencing of oomycete isolates from Chile give support for New Zealand origin for Phytophthora kernoviae and make available the first Nothophytophthora sp. genome.</title>
        <authorList>
            <person name="Studholme D.J."/>
            <person name="Sanfuentes E."/>
            <person name="Panda P."/>
            <person name="Hill R."/>
            <person name="Sambles C."/>
            <person name="Grant M."/>
            <person name="Williams N.M."/>
            <person name="Mcdougal R.L."/>
        </authorList>
    </citation>
    <scope>NUCLEOTIDE SEQUENCE [LARGE SCALE GENOMIC DNA]</scope>
    <source>
        <strain evidence="3">Chile6</strain>
        <strain evidence="2">Chile7</strain>
    </source>
</reference>
<feature type="compositionally biased region" description="Basic and acidic residues" evidence="1">
    <location>
        <begin position="1"/>
        <end position="31"/>
    </location>
</feature>
<evidence type="ECO:0000313" key="5">
    <source>
        <dbReference type="Proteomes" id="UP000284657"/>
    </source>
</evidence>
<evidence type="ECO:0000313" key="3">
    <source>
        <dbReference type="EMBL" id="RLN55223.1"/>
    </source>
</evidence>
<organism evidence="3 4">
    <name type="scientific">Phytophthora kernoviae</name>
    <dbReference type="NCBI Taxonomy" id="325452"/>
    <lineage>
        <taxon>Eukaryota</taxon>
        <taxon>Sar</taxon>
        <taxon>Stramenopiles</taxon>
        <taxon>Oomycota</taxon>
        <taxon>Peronosporomycetes</taxon>
        <taxon>Peronosporales</taxon>
        <taxon>Peronosporaceae</taxon>
        <taxon>Phytophthora</taxon>
    </lineage>
</organism>
<dbReference type="EMBL" id="MBDO02000450">
    <property type="protein sequence ID" value="RLN55223.1"/>
    <property type="molecule type" value="Genomic_DNA"/>
</dbReference>
<dbReference type="EMBL" id="MBAD02002285">
    <property type="protein sequence ID" value="RLN48603.1"/>
    <property type="molecule type" value="Genomic_DNA"/>
</dbReference>
<feature type="compositionally biased region" description="Basic and acidic residues" evidence="1">
    <location>
        <begin position="45"/>
        <end position="87"/>
    </location>
</feature>
<name>A0A3F2RF19_9STRA</name>
<dbReference type="AlphaFoldDB" id="A0A3F2RF19"/>
<sequence length="198" mass="22227">MKRGEEPTGMRERSRDYGDERTYVRRADAERLAQFQKPGRQHSAYLEHRPRGDERVPREYGGRDKSPPEFRRYSRPEMTRRGPRNDRSCQAPLSTHSTGVIVFECCRVGILENTADCANSSTQPNMVKFLLISMLTIFTAQLASSINAMGSGAMEGNLRAAVNSSSGSGGDVTVDTGLEEKTCHLFGMKWLPYECPTW</sequence>
<comment type="caution">
    <text evidence="3">The sequence shown here is derived from an EMBL/GenBank/DDBJ whole genome shotgun (WGS) entry which is preliminary data.</text>
</comment>
<dbReference type="Proteomes" id="UP000277300">
    <property type="component" value="Unassembled WGS sequence"/>
</dbReference>
<proteinExistence type="predicted"/>
<evidence type="ECO:0000256" key="1">
    <source>
        <dbReference type="SAM" id="MobiDB-lite"/>
    </source>
</evidence>
<gene>
    <name evidence="2" type="ORF">BBJ29_008199</name>
    <name evidence="3" type="ORF">BBP00_00008598</name>
</gene>